<name>A0ACC2RM46_9FUNG</name>
<dbReference type="EMBL" id="QTSX02007126">
    <property type="protein sequence ID" value="KAJ9051040.1"/>
    <property type="molecule type" value="Genomic_DNA"/>
</dbReference>
<protein>
    <submittedName>
        <fullName evidence="1">Mitochondrial import receptor subunit Tom22</fullName>
    </submittedName>
</protein>
<evidence type="ECO:0000313" key="1">
    <source>
        <dbReference type="EMBL" id="KAJ9051040.1"/>
    </source>
</evidence>
<reference evidence="1" key="1">
    <citation type="submission" date="2022-04" db="EMBL/GenBank/DDBJ databases">
        <title>Genome of the entomopathogenic fungus Entomophthora muscae.</title>
        <authorList>
            <person name="Elya C."/>
            <person name="Lovett B.R."/>
            <person name="Lee E."/>
            <person name="Macias A.M."/>
            <person name="Hajek A.E."/>
            <person name="De Bivort B.L."/>
            <person name="Kasson M.T."/>
            <person name="De Fine Licht H.H."/>
            <person name="Stajich J.E."/>
        </authorList>
    </citation>
    <scope>NUCLEOTIDE SEQUENCE</scope>
    <source>
        <strain evidence="1">Berkeley</strain>
    </source>
</reference>
<gene>
    <name evidence="1" type="primary">tom22_1</name>
    <name evidence="1" type="ORF">DSO57_1008580</name>
</gene>
<accession>A0ACC2RM46</accession>
<organism evidence="1 2">
    <name type="scientific">Entomophthora muscae</name>
    <dbReference type="NCBI Taxonomy" id="34485"/>
    <lineage>
        <taxon>Eukaryota</taxon>
        <taxon>Fungi</taxon>
        <taxon>Fungi incertae sedis</taxon>
        <taxon>Zoopagomycota</taxon>
        <taxon>Entomophthoromycotina</taxon>
        <taxon>Entomophthoromycetes</taxon>
        <taxon>Entomophthorales</taxon>
        <taxon>Entomophthoraceae</taxon>
        <taxon>Entomophthora</taxon>
    </lineage>
</organism>
<comment type="caution">
    <text evidence="1">The sequence shown here is derived from an EMBL/GenBank/DDBJ whole genome shotgun (WGS) entry which is preliminary data.</text>
</comment>
<evidence type="ECO:0000313" key="2">
    <source>
        <dbReference type="Proteomes" id="UP001165960"/>
    </source>
</evidence>
<sequence length="128" mass="14486">MVKLHDMGDGYNESVIIEDEYTDSDHEESEFDDDDEIEEETFWERIKALQDIIPITQRRKVSNFVGSIFSTGASVLRLSGKTAWVLSTTAFVVVLPLLYELERNDTTMDSVNAPLDPSSQDQHKTSAL</sequence>
<dbReference type="Proteomes" id="UP001165960">
    <property type="component" value="Unassembled WGS sequence"/>
</dbReference>
<proteinExistence type="predicted"/>
<keyword evidence="2" id="KW-1185">Reference proteome</keyword>
<keyword evidence="1" id="KW-0675">Receptor</keyword>